<dbReference type="AlphaFoldDB" id="A0A179IBI0"/>
<evidence type="ECO:0000256" key="1">
    <source>
        <dbReference type="SAM" id="Phobius"/>
    </source>
</evidence>
<evidence type="ECO:0000313" key="3">
    <source>
        <dbReference type="Proteomes" id="UP000243081"/>
    </source>
</evidence>
<feature type="transmembrane region" description="Helical" evidence="1">
    <location>
        <begin position="237"/>
        <end position="261"/>
    </location>
</feature>
<dbReference type="Pfam" id="PF06687">
    <property type="entry name" value="SUR7"/>
    <property type="match status" value="1"/>
</dbReference>
<proteinExistence type="predicted"/>
<accession>A0A179IBI0</accession>
<dbReference type="GO" id="GO:0051285">
    <property type="term" value="C:cell cortex of cell tip"/>
    <property type="evidence" value="ECO:0007669"/>
    <property type="project" value="TreeGrafter"/>
</dbReference>
<feature type="transmembrane region" description="Helical" evidence="1">
    <location>
        <begin position="287"/>
        <end position="312"/>
    </location>
</feature>
<dbReference type="EMBL" id="LUKN01002312">
    <property type="protein sequence ID" value="OAQ99271.1"/>
    <property type="molecule type" value="Genomic_DNA"/>
</dbReference>
<keyword evidence="1" id="KW-0472">Membrane</keyword>
<reference evidence="2 3" key="1">
    <citation type="submission" date="2016-03" db="EMBL/GenBank/DDBJ databases">
        <title>Fine-scale spatial genetic structure of a fungal parasite of coffee scale insects.</title>
        <authorList>
            <person name="Jackson D."/>
            <person name="Zemenick K.A."/>
            <person name="Malloure B."/>
            <person name="Quandt C.A."/>
            <person name="James T.Y."/>
        </authorList>
    </citation>
    <scope>NUCLEOTIDE SEQUENCE [LARGE SCALE GENOMIC DNA]</scope>
    <source>
        <strain evidence="2 3">UM487</strain>
    </source>
</reference>
<dbReference type="InterPro" id="IPR009571">
    <property type="entry name" value="SUR7/Rim9-like_fungi"/>
</dbReference>
<keyword evidence="1" id="KW-0812">Transmembrane</keyword>
<dbReference type="OMA" id="IIWTLMA"/>
<dbReference type="GO" id="GO:0031505">
    <property type="term" value="P:fungal-type cell wall organization"/>
    <property type="evidence" value="ECO:0007669"/>
    <property type="project" value="TreeGrafter"/>
</dbReference>
<protein>
    <recommendedName>
        <fullName evidence="4">Actin cortical patch SUR7/pH-response regulator PalI</fullName>
    </recommendedName>
</protein>
<keyword evidence="3" id="KW-1185">Reference proteome</keyword>
<dbReference type="PANTHER" id="PTHR28019">
    <property type="entry name" value="CELL MEMBRANE PROTEIN YLR413W-RELATED"/>
    <property type="match status" value="1"/>
</dbReference>
<dbReference type="GO" id="GO:0005886">
    <property type="term" value="C:plasma membrane"/>
    <property type="evidence" value="ECO:0007669"/>
    <property type="project" value="InterPro"/>
</dbReference>
<dbReference type="InterPro" id="IPR052413">
    <property type="entry name" value="SUR7_domain"/>
</dbReference>
<dbReference type="OrthoDB" id="4159154at2759"/>
<evidence type="ECO:0000313" key="2">
    <source>
        <dbReference type="EMBL" id="OAQ99271.1"/>
    </source>
</evidence>
<dbReference type="PANTHER" id="PTHR28019:SF7">
    <property type="entry name" value="SUR7 PROTEIN"/>
    <property type="match status" value="1"/>
</dbReference>
<sequence length="336" mass="36172">MRPTALRLSAAVLLVLTFISFILAAITLFAGHDAATLENYAVIKVNTSMAPKAVIELGINQLTGGAISLSTEAVVPRSSNWLESLSSELRDFFNDIEKNITSATTHGIDSFVDDAATQAKSRFNISDWYSLHVLSTCQGNYAPNATVSSPGRHTTSCNGDVSHRFNFAEILDKQFQIGKRNVSLGDLDWTGSIRNEVNGINDALYTLVILLSIAFGLLGVAVFSTAAAMVRPATTSLVLATLLATTLAGSIILGASVAVTVQGARSTRALNSRTGRFGVETSRGGPFLAIIWTLMALTTMVALGWQVLYVLVRRDARRAEIVKYSVKNRTSRQQEK</sequence>
<feature type="transmembrane region" description="Helical" evidence="1">
    <location>
        <begin position="203"/>
        <end position="230"/>
    </location>
</feature>
<keyword evidence="1" id="KW-1133">Transmembrane helix</keyword>
<evidence type="ECO:0008006" key="4">
    <source>
        <dbReference type="Google" id="ProtNLM"/>
    </source>
</evidence>
<dbReference type="Proteomes" id="UP000243081">
    <property type="component" value="Unassembled WGS sequence"/>
</dbReference>
<gene>
    <name evidence="2" type="ORF">LLEC1_04488</name>
</gene>
<name>A0A179IBI0_CORDF</name>
<organism evidence="2 3">
    <name type="scientific">Cordyceps confragosa</name>
    <name type="common">Lecanicillium lecanii</name>
    <dbReference type="NCBI Taxonomy" id="2714763"/>
    <lineage>
        <taxon>Eukaryota</taxon>
        <taxon>Fungi</taxon>
        <taxon>Dikarya</taxon>
        <taxon>Ascomycota</taxon>
        <taxon>Pezizomycotina</taxon>
        <taxon>Sordariomycetes</taxon>
        <taxon>Hypocreomycetidae</taxon>
        <taxon>Hypocreales</taxon>
        <taxon>Cordycipitaceae</taxon>
        <taxon>Akanthomyces</taxon>
    </lineage>
</organism>
<comment type="caution">
    <text evidence="2">The sequence shown here is derived from an EMBL/GenBank/DDBJ whole genome shotgun (WGS) entry which is preliminary data.</text>
</comment>